<feature type="compositionally biased region" description="Low complexity" evidence="1">
    <location>
        <begin position="168"/>
        <end position="197"/>
    </location>
</feature>
<feature type="chain" id="PRO_5020404710" description="Glycopeptide" evidence="2">
    <location>
        <begin position="25"/>
        <end position="270"/>
    </location>
</feature>
<dbReference type="AlphaFoldDB" id="A0A4S4KMY8"/>
<evidence type="ECO:0000313" key="4">
    <source>
        <dbReference type="Proteomes" id="UP000309038"/>
    </source>
</evidence>
<comment type="caution">
    <text evidence="3">The sequence shown here is derived from an EMBL/GenBank/DDBJ whole genome shotgun (WGS) entry which is preliminary data.</text>
</comment>
<feature type="compositionally biased region" description="Low complexity" evidence="1">
    <location>
        <begin position="207"/>
        <end position="230"/>
    </location>
</feature>
<keyword evidence="2" id="KW-0732">Signal</keyword>
<keyword evidence="4" id="KW-1185">Reference proteome</keyword>
<evidence type="ECO:0000256" key="1">
    <source>
        <dbReference type="SAM" id="MobiDB-lite"/>
    </source>
</evidence>
<reference evidence="3 4" key="1">
    <citation type="submission" date="2019-02" db="EMBL/GenBank/DDBJ databases">
        <title>Genome sequencing of the rare red list fungi Phlebia centrifuga.</title>
        <authorList>
            <person name="Buettner E."/>
            <person name="Kellner H."/>
        </authorList>
    </citation>
    <scope>NUCLEOTIDE SEQUENCE [LARGE SCALE GENOMIC DNA]</scope>
    <source>
        <strain evidence="3 4">DSM 108282</strain>
    </source>
</reference>
<organism evidence="3 4">
    <name type="scientific">Hermanssonia centrifuga</name>
    <dbReference type="NCBI Taxonomy" id="98765"/>
    <lineage>
        <taxon>Eukaryota</taxon>
        <taxon>Fungi</taxon>
        <taxon>Dikarya</taxon>
        <taxon>Basidiomycota</taxon>
        <taxon>Agaricomycotina</taxon>
        <taxon>Agaricomycetes</taxon>
        <taxon>Polyporales</taxon>
        <taxon>Meruliaceae</taxon>
        <taxon>Hermanssonia</taxon>
    </lineage>
</organism>
<name>A0A4S4KMY8_9APHY</name>
<evidence type="ECO:0000256" key="2">
    <source>
        <dbReference type="SAM" id="SignalP"/>
    </source>
</evidence>
<protein>
    <recommendedName>
        <fullName evidence="5">Glycopeptide</fullName>
    </recommendedName>
</protein>
<evidence type="ECO:0000313" key="3">
    <source>
        <dbReference type="EMBL" id="THG98069.1"/>
    </source>
</evidence>
<accession>A0A4S4KMY8</accession>
<dbReference type="Proteomes" id="UP000309038">
    <property type="component" value="Unassembled WGS sequence"/>
</dbReference>
<feature type="signal peptide" evidence="2">
    <location>
        <begin position="1"/>
        <end position="24"/>
    </location>
</feature>
<dbReference type="EMBL" id="SGPJ01000136">
    <property type="protein sequence ID" value="THG98069.1"/>
    <property type="molecule type" value="Genomic_DNA"/>
</dbReference>
<sequence>MAPSFIQVSLGLAAVLFASSTARAESHTVTFDNKCGKGTPQLILGGQVVSTGQPFTSSGVISGIAYLQTGECNFNGEGCTLLEMTLGNSNCEGCGSSADISLIPPHAFNVEASFSYYGACDGQGATCNSPTCNTAFFVPDDNQVQVQCEADNVNMLITFCGDATQNPVTSAAPSPSKAPVPSSSKVPLSSSKAVVVPPSTPAPSPSSPAIESATPSSSAVSSAPSASPTVDRSSCRNKKRAEKAKRAESESRALYNLHHRRHAAPHANSL</sequence>
<feature type="region of interest" description="Disordered" evidence="1">
    <location>
        <begin position="168"/>
        <end position="270"/>
    </location>
</feature>
<proteinExistence type="predicted"/>
<evidence type="ECO:0008006" key="5">
    <source>
        <dbReference type="Google" id="ProtNLM"/>
    </source>
</evidence>
<gene>
    <name evidence="3" type="ORF">EW026_g4052</name>
</gene>